<dbReference type="AlphaFoldDB" id="A0A0C9WWV9"/>
<evidence type="ECO:0000313" key="1">
    <source>
        <dbReference type="EMBL" id="KIK04190.1"/>
    </source>
</evidence>
<evidence type="ECO:0000313" key="2">
    <source>
        <dbReference type="Proteomes" id="UP000054477"/>
    </source>
</evidence>
<dbReference type="EMBL" id="KN838572">
    <property type="protein sequence ID" value="KIK04190.1"/>
    <property type="molecule type" value="Genomic_DNA"/>
</dbReference>
<reference evidence="2" key="2">
    <citation type="submission" date="2015-01" db="EMBL/GenBank/DDBJ databases">
        <title>Evolutionary Origins and Diversification of the Mycorrhizal Mutualists.</title>
        <authorList>
            <consortium name="DOE Joint Genome Institute"/>
            <consortium name="Mycorrhizal Genomics Consortium"/>
            <person name="Kohler A."/>
            <person name="Kuo A."/>
            <person name="Nagy L.G."/>
            <person name="Floudas D."/>
            <person name="Copeland A."/>
            <person name="Barry K.W."/>
            <person name="Cichocki N."/>
            <person name="Veneault-Fourrey C."/>
            <person name="LaButti K."/>
            <person name="Lindquist E.A."/>
            <person name="Lipzen A."/>
            <person name="Lundell T."/>
            <person name="Morin E."/>
            <person name="Murat C."/>
            <person name="Riley R."/>
            <person name="Ohm R."/>
            <person name="Sun H."/>
            <person name="Tunlid A."/>
            <person name="Henrissat B."/>
            <person name="Grigoriev I.V."/>
            <person name="Hibbett D.S."/>
            <person name="Martin F."/>
        </authorList>
    </citation>
    <scope>NUCLEOTIDE SEQUENCE [LARGE SCALE GENOMIC DNA]</scope>
    <source>
        <strain evidence="2">LaAM-08-1</strain>
    </source>
</reference>
<keyword evidence="2" id="KW-1185">Reference proteome</keyword>
<protein>
    <recommendedName>
        <fullName evidence="3">F-box domain-containing protein</fullName>
    </recommendedName>
</protein>
<evidence type="ECO:0008006" key="3">
    <source>
        <dbReference type="Google" id="ProtNLM"/>
    </source>
</evidence>
<dbReference type="OrthoDB" id="2891411at2759"/>
<proteinExistence type="predicted"/>
<reference evidence="1 2" key="1">
    <citation type="submission" date="2014-04" db="EMBL/GenBank/DDBJ databases">
        <authorList>
            <consortium name="DOE Joint Genome Institute"/>
            <person name="Kuo A."/>
            <person name="Kohler A."/>
            <person name="Nagy L.G."/>
            <person name="Floudas D."/>
            <person name="Copeland A."/>
            <person name="Barry K.W."/>
            <person name="Cichocki N."/>
            <person name="Veneault-Fourrey C."/>
            <person name="LaButti K."/>
            <person name="Lindquist E.A."/>
            <person name="Lipzen A."/>
            <person name="Lundell T."/>
            <person name="Morin E."/>
            <person name="Murat C."/>
            <person name="Sun H."/>
            <person name="Tunlid A."/>
            <person name="Henrissat B."/>
            <person name="Grigoriev I.V."/>
            <person name="Hibbett D.S."/>
            <person name="Martin F."/>
            <person name="Nordberg H.P."/>
            <person name="Cantor M.N."/>
            <person name="Hua S.X."/>
        </authorList>
    </citation>
    <scope>NUCLEOTIDE SEQUENCE [LARGE SCALE GENOMIC DNA]</scope>
    <source>
        <strain evidence="1 2">LaAM-08-1</strain>
    </source>
</reference>
<name>A0A0C9WWV9_9AGAR</name>
<dbReference type="HOGENOM" id="CLU_997711_0_0_1"/>
<sequence length="279" mass="31302">MTPTNARGFSSLPVELYLEIASHYGSTHVSPKQQTIYDGKSFERRATLLALSQTCVKLRGIFLPLAWQQLELREAQEFASGLTRLLNVMTLYNPALSSYVKAVNVVVPNNPSTTTFKELAYFLRLLPNLLTIQLLNVQDKFATAFSEAFNYKKCILPRVRTLLIADTAIHLVACCPKVRNVTAVGSCKARFVRTLASTCQESLFEKKGASVVEHSPQVISISHYFCDGDIMTEEIKRFTALRHLYRLKIATAETFDMTIGSAEETEDHLVLRHVNVNLV</sequence>
<gene>
    <name evidence="1" type="ORF">K443DRAFT_93735</name>
</gene>
<accession>A0A0C9WWV9</accession>
<dbReference type="Proteomes" id="UP000054477">
    <property type="component" value="Unassembled WGS sequence"/>
</dbReference>
<organism evidence="1 2">
    <name type="scientific">Laccaria amethystina LaAM-08-1</name>
    <dbReference type="NCBI Taxonomy" id="1095629"/>
    <lineage>
        <taxon>Eukaryota</taxon>
        <taxon>Fungi</taxon>
        <taxon>Dikarya</taxon>
        <taxon>Basidiomycota</taxon>
        <taxon>Agaricomycotina</taxon>
        <taxon>Agaricomycetes</taxon>
        <taxon>Agaricomycetidae</taxon>
        <taxon>Agaricales</taxon>
        <taxon>Agaricineae</taxon>
        <taxon>Hydnangiaceae</taxon>
        <taxon>Laccaria</taxon>
    </lineage>
</organism>